<feature type="compositionally biased region" description="Low complexity" evidence="1">
    <location>
        <begin position="1"/>
        <end position="15"/>
    </location>
</feature>
<feature type="region of interest" description="Disordered" evidence="1">
    <location>
        <begin position="1"/>
        <end position="67"/>
    </location>
</feature>
<comment type="caution">
    <text evidence="3">The sequence shown here is derived from an EMBL/GenBank/DDBJ whole genome shotgun (WGS) entry which is preliminary data.</text>
</comment>
<keyword evidence="2" id="KW-1133">Transmembrane helix</keyword>
<evidence type="ECO:0000313" key="6">
    <source>
        <dbReference type="Proteomes" id="UP000478746"/>
    </source>
</evidence>
<name>A0A6A2S8Q3_BIFLN</name>
<evidence type="ECO:0000313" key="5">
    <source>
        <dbReference type="Proteomes" id="UP000461165"/>
    </source>
</evidence>
<dbReference type="Proteomes" id="UP000461165">
    <property type="component" value="Unassembled WGS sequence"/>
</dbReference>
<keyword evidence="2" id="KW-0812">Transmembrane</keyword>
<feature type="compositionally biased region" description="Polar residues" evidence="1">
    <location>
        <begin position="147"/>
        <end position="160"/>
    </location>
</feature>
<evidence type="ECO:0000256" key="2">
    <source>
        <dbReference type="SAM" id="Phobius"/>
    </source>
</evidence>
<dbReference type="AlphaFoldDB" id="A0A6A2S8Q3"/>
<sequence length="333" mass="35599">MSEPEQPPVLQQPVESGGQPSSRQSADKPTPQPTPTYGAYAPQSQQPQAGQYVAPHPLDPYFPSGQPRGLKPAAKTITMKIWQFVLSLAGAAIAGIIVFILIVGLAASGIEAAKNDATAPATSDPSQSSKTKETPKPKSLTGITAEYSGSTADGTEINNSTEGIDVTATYDDGSTRDGISGFTVKNPGKLQAGQTQEFTVEFKGFEATFSVTADESDDQFKASAQDIPFDDLARNPDANKGKRVHFHGKIVQVIEGDIDTQYRVSVEQGDYGIWDSNKVIFVSYMRTGNDNRLLEDDIVDLWGTTDGTITYESTMGGNITIPSVSARIMQLAQ</sequence>
<reference evidence="5 6" key="1">
    <citation type="journal article" date="2019" name="Nat. Med.">
        <title>A library of human gut bacterial isolates paired with longitudinal multiomics data enables mechanistic microbiome research.</title>
        <authorList>
            <person name="Poyet M."/>
            <person name="Groussin M."/>
            <person name="Gibbons S.M."/>
            <person name="Avila-Pacheco J."/>
            <person name="Jiang X."/>
            <person name="Kearney S.M."/>
            <person name="Perrotta A.R."/>
            <person name="Berdy B."/>
            <person name="Zhao S."/>
            <person name="Lieberman T.D."/>
            <person name="Swanson P.K."/>
            <person name="Smith M."/>
            <person name="Roesemann S."/>
            <person name="Alexander J.E."/>
            <person name="Rich S.A."/>
            <person name="Livny J."/>
            <person name="Vlamakis H."/>
            <person name="Clish C."/>
            <person name="Bullock K."/>
            <person name="Deik A."/>
            <person name="Scott J."/>
            <person name="Pierce K.A."/>
            <person name="Xavier R.J."/>
            <person name="Alm E.J."/>
        </authorList>
    </citation>
    <scope>NUCLEOTIDE SEQUENCE [LARGE SCALE GENOMIC DNA]</scope>
    <source>
        <strain evidence="4 5">BIOML-A166</strain>
        <strain evidence="3 6">BIOML-A320</strain>
    </source>
</reference>
<keyword evidence="2" id="KW-0472">Membrane</keyword>
<accession>A0A6A2S8Q3</accession>
<dbReference type="EMBL" id="WEAY01000013">
    <property type="protein sequence ID" value="KAB6837546.1"/>
    <property type="molecule type" value="Genomic_DNA"/>
</dbReference>
<dbReference type="Proteomes" id="UP000478746">
    <property type="component" value="Unassembled WGS sequence"/>
</dbReference>
<evidence type="ECO:0000313" key="3">
    <source>
        <dbReference type="EMBL" id="KAB6837546.1"/>
    </source>
</evidence>
<protein>
    <recommendedName>
        <fullName evidence="7">TcdA-E operon negative regulator</fullName>
    </recommendedName>
</protein>
<proteinExistence type="predicted"/>
<gene>
    <name evidence="4" type="ORF">GBC97_07655</name>
    <name evidence="3" type="ORF">GBK08_07765</name>
</gene>
<evidence type="ECO:0000313" key="4">
    <source>
        <dbReference type="EMBL" id="KAB7134545.1"/>
    </source>
</evidence>
<evidence type="ECO:0008006" key="7">
    <source>
        <dbReference type="Google" id="ProtNLM"/>
    </source>
</evidence>
<organism evidence="3 6">
    <name type="scientific">Bifidobacterium longum</name>
    <dbReference type="NCBI Taxonomy" id="216816"/>
    <lineage>
        <taxon>Bacteria</taxon>
        <taxon>Bacillati</taxon>
        <taxon>Actinomycetota</taxon>
        <taxon>Actinomycetes</taxon>
        <taxon>Bifidobacteriales</taxon>
        <taxon>Bifidobacteriaceae</taxon>
        <taxon>Bifidobacterium</taxon>
    </lineage>
</organism>
<evidence type="ECO:0000256" key="1">
    <source>
        <dbReference type="SAM" id="MobiDB-lite"/>
    </source>
</evidence>
<dbReference type="Gene3D" id="2.60.40.3630">
    <property type="match status" value="1"/>
</dbReference>
<feature type="transmembrane region" description="Helical" evidence="2">
    <location>
        <begin position="81"/>
        <end position="107"/>
    </location>
</feature>
<dbReference type="RefSeq" id="WP_131300005.1">
    <property type="nucleotide sequence ID" value="NZ_JADMOK010000005.1"/>
</dbReference>
<feature type="region of interest" description="Disordered" evidence="1">
    <location>
        <begin position="117"/>
        <end position="160"/>
    </location>
</feature>
<dbReference type="EMBL" id="WDVF01000013">
    <property type="protein sequence ID" value="KAB7134545.1"/>
    <property type="molecule type" value="Genomic_DNA"/>
</dbReference>